<dbReference type="InterPro" id="IPR023393">
    <property type="entry name" value="START-like_dom_sf"/>
</dbReference>
<dbReference type="InterPro" id="IPR002913">
    <property type="entry name" value="START_lipid-bd_dom"/>
</dbReference>
<dbReference type="GO" id="GO:0005737">
    <property type="term" value="C:cytoplasm"/>
    <property type="evidence" value="ECO:0007669"/>
    <property type="project" value="UniProtKB-ARBA"/>
</dbReference>
<accession>A0A2G8LGB4</accession>
<feature type="domain" description="START" evidence="1">
    <location>
        <begin position="23"/>
        <end position="129"/>
    </location>
</feature>
<dbReference type="PROSITE" id="PS50848">
    <property type="entry name" value="START"/>
    <property type="match status" value="1"/>
</dbReference>
<organism evidence="2 3">
    <name type="scientific">Stichopus japonicus</name>
    <name type="common">Sea cucumber</name>
    <dbReference type="NCBI Taxonomy" id="307972"/>
    <lineage>
        <taxon>Eukaryota</taxon>
        <taxon>Metazoa</taxon>
        <taxon>Echinodermata</taxon>
        <taxon>Eleutherozoa</taxon>
        <taxon>Echinozoa</taxon>
        <taxon>Holothuroidea</taxon>
        <taxon>Aspidochirotacea</taxon>
        <taxon>Aspidochirotida</taxon>
        <taxon>Stichopodidae</taxon>
        <taxon>Apostichopus</taxon>
    </lineage>
</organism>
<proteinExistence type="predicted"/>
<comment type="caution">
    <text evidence="2">The sequence shown here is derived from an EMBL/GenBank/DDBJ whole genome shotgun (WGS) entry which is preliminary data.</text>
</comment>
<protein>
    <submittedName>
        <fullName evidence="2">PCTP-like protein</fullName>
    </submittedName>
</protein>
<dbReference type="SUPFAM" id="SSF55961">
    <property type="entry name" value="Bet v1-like"/>
    <property type="match status" value="1"/>
</dbReference>
<dbReference type="InterPro" id="IPR051213">
    <property type="entry name" value="START_lipid_transfer"/>
</dbReference>
<evidence type="ECO:0000313" key="2">
    <source>
        <dbReference type="EMBL" id="PIK59289.1"/>
    </source>
</evidence>
<dbReference type="STRING" id="307972.A0A2G8LGB4"/>
<dbReference type="EMBL" id="MRZV01000087">
    <property type="protein sequence ID" value="PIK59289.1"/>
    <property type="molecule type" value="Genomic_DNA"/>
</dbReference>
<dbReference type="OrthoDB" id="5403181at2759"/>
<evidence type="ECO:0000259" key="1">
    <source>
        <dbReference type="PROSITE" id="PS50848"/>
    </source>
</evidence>
<reference evidence="2 3" key="1">
    <citation type="journal article" date="2017" name="PLoS Biol.">
        <title>The sea cucumber genome provides insights into morphological evolution and visceral regeneration.</title>
        <authorList>
            <person name="Zhang X."/>
            <person name="Sun L."/>
            <person name="Yuan J."/>
            <person name="Sun Y."/>
            <person name="Gao Y."/>
            <person name="Zhang L."/>
            <person name="Li S."/>
            <person name="Dai H."/>
            <person name="Hamel J.F."/>
            <person name="Liu C."/>
            <person name="Yu Y."/>
            <person name="Liu S."/>
            <person name="Lin W."/>
            <person name="Guo K."/>
            <person name="Jin S."/>
            <person name="Xu P."/>
            <person name="Storey K.B."/>
            <person name="Huan P."/>
            <person name="Zhang T."/>
            <person name="Zhou Y."/>
            <person name="Zhang J."/>
            <person name="Lin C."/>
            <person name="Li X."/>
            <person name="Xing L."/>
            <person name="Huo D."/>
            <person name="Sun M."/>
            <person name="Wang L."/>
            <person name="Mercier A."/>
            <person name="Li F."/>
            <person name="Yang H."/>
            <person name="Xiang J."/>
        </authorList>
    </citation>
    <scope>NUCLEOTIDE SEQUENCE [LARGE SCALE GENOMIC DNA]</scope>
    <source>
        <strain evidence="2">Shaxun</strain>
        <tissue evidence="2">Muscle</tissue>
    </source>
</reference>
<dbReference type="PANTHER" id="PTHR19308">
    <property type="entry name" value="PHOSPHATIDYLCHOLINE TRANSFER PROTEIN"/>
    <property type="match status" value="1"/>
</dbReference>
<dbReference type="Pfam" id="PF01852">
    <property type="entry name" value="START"/>
    <property type="match status" value="1"/>
</dbReference>
<dbReference type="Proteomes" id="UP000230750">
    <property type="component" value="Unassembled WGS sequence"/>
</dbReference>
<dbReference type="AlphaFoldDB" id="A0A2G8LGB4"/>
<evidence type="ECO:0000313" key="3">
    <source>
        <dbReference type="Proteomes" id="UP000230750"/>
    </source>
</evidence>
<dbReference type="PANTHER" id="PTHR19308:SF14">
    <property type="entry name" value="START DOMAIN-CONTAINING PROTEIN"/>
    <property type="match status" value="1"/>
</dbReference>
<gene>
    <name evidence="2" type="ORF">BSL78_03799</name>
</gene>
<dbReference type="Gene3D" id="3.30.530.20">
    <property type="match status" value="1"/>
</dbReference>
<name>A0A2G8LGB4_STIJA</name>
<sequence>MEVGEVRVADDRDFRRFLDLAEDTEGWQSKYSKNGTKVWVQLPKAGTGNEKSRMLKTVKFMEDVSAATCYDVIHDPHFRQEWDTTMLEGKEVYMLNPNNDISYYAVKCPSPLKNRDFIMQRTWLVTPTE</sequence>
<keyword evidence="3" id="KW-1185">Reference proteome</keyword>
<dbReference type="GO" id="GO:0008289">
    <property type="term" value="F:lipid binding"/>
    <property type="evidence" value="ECO:0007669"/>
    <property type="project" value="InterPro"/>
</dbReference>